<dbReference type="PANTHER" id="PTHR42988">
    <property type="entry name" value="PHOSPHOHYDROLASE"/>
    <property type="match status" value="1"/>
</dbReference>
<dbReference type="GO" id="GO:0046872">
    <property type="term" value="F:metal ion binding"/>
    <property type="evidence" value="ECO:0007669"/>
    <property type="project" value="UniProtKB-KW"/>
</dbReference>
<gene>
    <name evidence="6" type="ORF">FHS79_002605</name>
</gene>
<evidence type="ECO:0000256" key="1">
    <source>
        <dbReference type="ARBA" id="ARBA00022723"/>
    </source>
</evidence>
<dbReference type="EMBL" id="JACIIV010000019">
    <property type="protein sequence ID" value="MBB6228418.1"/>
    <property type="molecule type" value="Genomic_DNA"/>
</dbReference>
<dbReference type="InterPro" id="IPR050884">
    <property type="entry name" value="CNP_phosphodiesterase-III"/>
</dbReference>
<sequence length="247" mass="26259">MTRIFHVSDVHFGTEDRDALAWFAAEVKAASPDLVLVTGDLTAAARTSEFAAAGDWLAGLAAPVRIEPGNHDLPVYNPVLRLTRPYARLARLVARVGRPAVLDDVSLVSLKTTARAQWRTNWSLGHVGRSALARTLAEVRAAPASRPIIAACHHPLVDMGTRTKGSTRGGAAALAALAEAGVTAVVSGHTHDPFDRMWPHGDGAVRLIGAGTLSERVRETMPSYNRITVVDGEIDNFVVSHGEGSGR</sequence>
<evidence type="ECO:0000259" key="5">
    <source>
        <dbReference type="Pfam" id="PF00149"/>
    </source>
</evidence>
<protein>
    <submittedName>
        <fullName evidence="6">3',5'-cyclic AMP phosphodiesterase CpdA</fullName>
    </submittedName>
</protein>
<organism evidence="6 7">
    <name type="scientific">Polymorphobacter multimanifer</name>
    <dbReference type="NCBI Taxonomy" id="1070431"/>
    <lineage>
        <taxon>Bacteria</taxon>
        <taxon>Pseudomonadati</taxon>
        <taxon>Pseudomonadota</taxon>
        <taxon>Alphaproteobacteria</taxon>
        <taxon>Sphingomonadales</taxon>
        <taxon>Sphingosinicellaceae</taxon>
        <taxon>Polymorphobacter</taxon>
    </lineage>
</organism>
<comment type="caution">
    <text evidence="6">The sequence shown here is derived from an EMBL/GenBank/DDBJ whole genome shotgun (WGS) entry which is preliminary data.</text>
</comment>
<evidence type="ECO:0000256" key="3">
    <source>
        <dbReference type="ARBA" id="ARBA00023004"/>
    </source>
</evidence>
<keyword evidence="3" id="KW-0408">Iron</keyword>
<dbReference type="InterPro" id="IPR004843">
    <property type="entry name" value="Calcineurin-like_PHP"/>
</dbReference>
<dbReference type="Proteomes" id="UP000538147">
    <property type="component" value="Unassembled WGS sequence"/>
</dbReference>
<keyword evidence="2" id="KW-0378">Hydrolase</keyword>
<name>A0A841LHH0_9SPHN</name>
<dbReference type="PANTHER" id="PTHR42988:SF2">
    <property type="entry name" value="CYCLIC NUCLEOTIDE PHOSPHODIESTERASE CBUA0032-RELATED"/>
    <property type="match status" value="1"/>
</dbReference>
<evidence type="ECO:0000256" key="2">
    <source>
        <dbReference type="ARBA" id="ARBA00022801"/>
    </source>
</evidence>
<evidence type="ECO:0000256" key="4">
    <source>
        <dbReference type="ARBA" id="ARBA00025742"/>
    </source>
</evidence>
<reference evidence="6 7" key="1">
    <citation type="submission" date="2020-08" db="EMBL/GenBank/DDBJ databases">
        <title>Genomic Encyclopedia of Type Strains, Phase IV (KMG-IV): sequencing the most valuable type-strain genomes for metagenomic binning, comparative biology and taxonomic classification.</title>
        <authorList>
            <person name="Goeker M."/>
        </authorList>
    </citation>
    <scope>NUCLEOTIDE SEQUENCE [LARGE SCALE GENOMIC DNA]</scope>
    <source>
        <strain evidence="6 7">DSM 102189</strain>
    </source>
</reference>
<feature type="domain" description="Calcineurin-like phosphoesterase" evidence="5">
    <location>
        <begin position="3"/>
        <end position="193"/>
    </location>
</feature>
<dbReference type="AlphaFoldDB" id="A0A841LHH0"/>
<dbReference type="SUPFAM" id="SSF56300">
    <property type="entry name" value="Metallo-dependent phosphatases"/>
    <property type="match status" value="1"/>
</dbReference>
<evidence type="ECO:0000313" key="7">
    <source>
        <dbReference type="Proteomes" id="UP000538147"/>
    </source>
</evidence>
<dbReference type="GO" id="GO:0016787">
    <property type="term" value="F:hydrolase activity"/>
    <property type="evidence" value="ECO:0007669"/>
    <property type="project" value="UniProtKB-KW"/>
</dbReference>
<evidence type="ECO:0000313" key="6">
    <source>
        <dbReference type="EMBL" id="MBB6228418.1"/>
    </source>
</evidence>
<accession>A0A841LHH0</accession>
<dbReference type="InterPro" id="IPR029052">
    <property type="entry name" value="Metallo-depent_PP-like"/>
</dbReference>
<keyword evidence="1" id="KW-0479">Metal-binding</keyword>
<dbReference type="RefSeq" id="WP_184200711.1">
    <property type="nucleotide sequence ID" value="NZ_JACIIV010000019.1"/>
</dbReference>
<comment type="similarity">
    <text evidence="4">Belongs to the cyclic nucleotide phosphodiesterase class-III family.</text>
</comment>
<dbReference type="Gene3D" id="3.60.21.10">
    <property type="match status" value="1"/>
</dbReference>
<dbReference type="Pfam" id="PF00149">
    <property type="entry name" value="Metallophos"/>
    <property type="match status" value="1"/>
</dbReference>
<keyword evidence="7" id="KW-1185">Reference proteome</keyword>
<proteinExistence type="inferred from homology"/>